<sequence length="91" mass="9868">MSQDWAPPGEHDRALIESAHADPYRDRVEAEADELAPVDRQADPAHWLPGRALAIAAIVIGVLLVATVVVCLVIWLTPPMHHLQVPSVPKG</sequence>
<dbReference type="Proteomes" id="UP000613840">
    <property type="component" value="Unassembled WGS sequence"/>
</dbReference>
<reference evidence="3" key="1">
    <citation type="journal article" date="2014" name="Int. J. Syst. Evol. Microbiol.">
        <title>Complete genome sequence of Corynebacterium casei LMG S-19264T (=DSM 44701T), isolated from a smear-ripened cheese.</title>
        <authorList>
            <consortium name="US DOE Joint Genome Institute (JGI-PGF)"/>
            <person name="Walter F."/>
            <person name="Albersmeier A."/>
            <person name="Kalinowski J."/>
            <person name="Ruckert C."/>
        </authorList>
    </citation>
    <scope>NUCLEOTIDE SEQUENCE</scope>
    <source>
        <strain evidence="3">CGMCC 4.7306</strain>
    </source>
</reference>
<reference evidence="3" key="2">
    <citation type="submission" date="2020-09" db="EMBL/GenBank/DDBJ databases">
        <authorList>
            <person name="Sun Q."/>
            <person name="Zhou Y."/>
        </authorList>
    </citation>
    <scope>NUCLEOTIDE SEQUENCE</scope>
    <source>
        <strain evidence="3">CGMCC 4.7306</strain>
    </source>
</reference>
<gene>
    <name evidence="3" type="ORF">GCM10011575_03120</name>
</gene>
<dbReference type="AlphaFoldDB" id="A0A917VZK3"/>
<keyword evidence="4" id="KW-1185">Reference proteome</keyword>
<feature type="compositionally biased region" description="Basic and acidic residues" evidence="1">
    <location>
        <begin position="9"/>
        <end position="22"/>
    </location>
</feature>
<name>A0A917VZK3_9ACTN</name>
<accession>A0A917VZK3</accession>
<keyword evidence="2" id="KW-1133">Transmembrane helix</keyword>
<proteinExistence type="predicted"/>
<organism evidence="3 4">
    <name type="scientific">Microlunatus endophyticus</name>
    <dbReference type="NCBI Taxonomy" id="1716077"/>
    <lineage>
        <taxon>Bacteria</taxon>
        <taxon>Bacillati</taxon>
        <taxon>Actinomycetota</taxon>
        <taxon>Actinomycetes</taxon>
        <taxon>Propionibacteriales</taxon>
        <taxon>Propionibacteriaceae</taxon>
        <taxon>Microlunatus</taxon>
    </lineage>
</organism>
<evidence type="ECO:0000313" key="4">
    <source>
        <dbReference type="Proteomes" id="UP000613840"/>
    </source>
</evidence>
<evidence type="ECO:0000256" key="1">
    <source>
        <dbReference type="SAM" id="MobiDB-lite"/>
    </source>
</evidence>
<feature type="transmembrane region" description="Helical" evidence="2">
    <location>
        <begin position="52"/>
        <end position="76"/>
    </location>
</feature>
<dbReference type="RefSeq" id="WP_188893411.1">
    <property type="nucleotide sequence ID" value="NZ_BMMZ01000001.1"/>
</dbReference>
<dbReference type="EMBL" id="BMMZ01000001">
    <property type="protein sequence ID" value="GGL48562.1"/>
    <property type="molecule type" value="Genomic_DNA"/>
</dbReference>
<dbReference type="CDD" id="cd12087">
    <property type="entry name" value="TM_EGFR-like"/>
    <property type="match status" value="1"/>
</dbReference>
<feature type="region of interest" description="Disordered" evidence="1">
    <location>
        <begin position="1"/>
        <end position="22"/>
    </location>
</feature>
<comment type="caution">
    <text evidence="3">The sequence shown here is derived from an EMBL/GenBank/DDBJ whole genome shotgun (WGS) entry which is preliminary data.</text>
</comment>
<evidence type="ECO:0000256" key="2">
    <source>
        <dbReference type="SAM" id="Phobius"/>
    </source>
</evidence>
<keyword evidence="2" id="KW-0812">Transmembrane</keyword>
<evidence type="ECO:0000313" key="3">
    <source>
        <dbReference type="EMBL" id="GGL48562.1"/>
    </source>
</evidence>
<keyword evidence="2" id="KW-0472">Membrane</keyword>
<protein>
    <submittedName>
        <fullName evidence="3">Uncharacterized protein</fullName>
    </submittedName>
</protein>